<keyword evidence="4 6" id="KW-0418">Kinase</keyword>
<feature type="domain" description="Protein kinase" evidence="9">
    <location>
        <begin position="23"/>
        <end position="289"/>
    </location>
</feature>
<dbReference type="InterPro" id="IPR016236">
    <property type="entry name" value="Ser/Thr_kinase_PknK_prd"/>
</dbReference>
<evidence type="ECO:0000256" key="4">
    <source>
        <dbReference type="ARBA" id="ARBA00022777"/>
    </source>
</evidence>
<dbReference type="AlphaFoldDB" id="A0A2S2BZP3"/>
<evidence type="ECO:0000313" key="10">
    <source>
        <dbReference type="EMBL" id="AWK74069.1"/>
    </source>
</evidence>
<proteinExistence type="inferred from homology"/>
<sequence>MADDRWATQREPDIAAELSAAGFDDAVEIGRGGFGVVYRCLHDAVDRTVAVKVLTTDLDHENLARFVREQRAMGRMSGHPNIVDLYQVGVTRSNRPFLVMPYHEHGSLDAQIRSTGPIGWEPTVRLGIKIAGALETAHRAGTLHRDVKPANILLTEYDEPQLTDFGIARVSGGFETASGSITGSPAFTAPEVLEGRPPTAASDVYSLGSTLFCALTGHAAFERLSGEQVVAQFLRISSQPIPDLRESGIPEDVCATLERAMARAVENRFDSAAAFGNELRAVERRHDMAVDRMQVPPKRSPLPDRGAESTGTAQWRPPEAAPRSRPRPYRVQAPRTPPSPLTKFRPPTTSRKLVWRHRLLDTLRAGQGRRLTLVHGPAGFGKSSLVAQWREELVSQGVSVAWLTVDRDDDNVVWFLSHLVEAIQRVRAELVGDLGQSLEEQGQATERFVLTSLINRLHESGEPLVAVIDDWHRVSAPESIAVMEFLLDNACHHLQIIVASRTRSGLPLSRMRVRDELLEIDSAALGFDSSESRQFFTDRMQIPPTDSEVEELRATTDGWIAALQLASLSLRESEGPETLLGQLRAGTDALGEYLAENVLDALEPDFLDFVLATAVPDRVCGELASALTGVPDGTAKLDQVVARDLFLTRTVEDRRWYRYHHLFAQILRQRLERDHPDRIAALHRRAAAWFRERHLLGEALDHTLSAGDRTAAVRLLENDSLYLLDRSQMSTLLGLIAKLPPDLVLSSPRLQLTIGWANTELQQLDVATKARHRTLELLNTLDLPDDQRARLKVEADVLQADTTITADRAAGVKDLVAHCLAHAHEHHPFVVSMAALIDTIVDTYEFRFSDAYDRQVWATPYHQKATGPYAVAYGYCFAGMARAEQLDIAGASELYHRAFNLVRDAGNTQSQHARLTRVLLAEDLYQQDRIDEAAELLDETSDAAALGGASDFMIRHYCSSARIRSIRGDHDGAAAQLDQGIRTANKYSLPRLRAAVDCERARLGYPPRSGVVPLTRRSRQEPADGIERVTAEMENEATILLLLRSGDPEQLSFACDLAENWVHALAGTGRELARLGATRLLAACFWAAGRKEEAKQTLIPVVAQCERHGLIRFLLDSGPHVVSVLRELREQLNEGGAAMHPDVVLPFIDTVLHSALTRP</sequence>
<keyword evidence="1 6" id="KW-0723">Serine/threonine-protein kinase</keyword>
<evidence type="ECO:0000256" key="8">
    <source>
        <dbReference type="SAM" id="MobiDB-lite"/>
    </source>
</evidence>
<evidence type="ECO:0000313" key="11">
    <source>
        <dbReference type="Proteomes" id="UP000245711"/>
    </source>
</evidence>
<name>A0A2S2BZP3_9NOCA</name>
<dbReference type="RefSeq" id="WP_109332689.1">
    <property type="nucleotide sequence ID" value="NZ_CP021354.1"/>
</dbReference>
<dbReference type="OrthoDB" id="136365at2"/>
<accession>A0A2S2BZP3</accession>
<dbReference type="GO" id="GO:0004674">
    <property type="term" value="F:protein serine/threonine kinase activity"/>
    <property type="evidence" value="ECO:0007669"/>
    <property type="project" value="UniProtKB-UniRule"/>
</dbReference>
<evidence type="ECO:0000256" key="6">
    <source>
        <dbReference type="PIRNR" id="PIRNR000574"/>
    </source>
</evidence>
<evidence type="ECO:0000256" key="5">
    <source>
        <dbReference type="ARBA" id="ARBA00022840"/>
    </source>
</evidence>
<comment type="catalytic activity">
    <reaction evidence="6">
        <text>L-threonyl-[protein] + ATP = O-phospho-L-threonyl-[protein] + ADP + H(+)</text>
        <dbReference type="Rhea" id="RHEA:46608"/>
        <dbReference type="Rhea" id="RHEA-COMP:11060"/>
        <dbReference type="Rhea" id="RHEA-COMP:11605"/>
        <dbReference type="ChEBI" id="CHEBI:15378"/>
        <dbReference type="ChEBI" id="CHEBI:30013"/>
        <dbReference type="ChEBI" id="CHEBI:30616"/>
        <dbReference type="ChEBI" id="CHEBI:61977"/>
        <dbReference type="ChEBI" id="CHEBI:456216"/>
        <dbReference type="EC" id="2.7.11.1"/>
    </reaction>
</comment>
<dbReference type="GO" id="GO:0046872">
    <property type="term" value="F:metal ion binding"/>
    <property type="evidence" value="ECO:0007669"/>
    <property type="project" value="UniProtKB-UniRule"/>
</dbReference>
<organism evidence="10 11">
    <name type="scientific">Rhodococcus oxybenzonivorans</name>
    <dbReference type="NCBI Taxonomy" id="1990687"/>
    <lineage>
        <taxon>Bacteria</taxon>
        <taxon>Bacillati</taxon>
        <taxon>Actinomycetota</taxon>
        <taxon>Actinomycetes</taxon>
        <taxon>Mycobacteriales</taxon>
        <taxon>Nocardiaceae</taxon>
        <taxon>Rhodococcus</taxon>
    </lineage>
</organism>
<dbReference type="SUPFAM" id="SSF56112">
    <property type="entry name" value="Protein kinase-like (PK-like)"/>
    <property type="match status" value="1"/>
</dbReference>
<evidence type="ECO:0000256" key="7">
    <source>
        <dbReference type="PROSITE-ProRule" id="PRU10141"/>
    </source>
</evidence>
<gene>
    <name evidence="10" type="ORF">CBI38_23465</name>
</gene>
<dbReference type="EC" id="2.7.11.1" evidence="6"/>
<dbReference type="CDD" id="cd14014">
    <property type="entry name" value="STKc_PknB_like"/>
    <property type="match status" value="1"/>
</dbReference>
<dbReference type="Proteomes" id="UP000245711">
    <property type="component" value="Chromosome"/>
</dbReference>
<evidence type="ECO:0000256" key="3">
    <source>
        <dbReference type="ARBA" id="ARBA00022741"/>
    </source>
</evidence>
<feature type="region of interest" description="Disordered" evidence="8">
    <location>
        <begin position="289"/>
        <end position="347"/>
    </location>
</feature>
<dbReference type="PIRSF" id="PIRSF000574">
    <property type="entry name" value="Ser/Thr_PK_PknK_prd"/>
    <property type="match status" value="1"/>
</dbReference>
<dbReference type="SMART" id="SM00220">
    <property type="entry name" value="S_TKc"/>
    <property type="match status" value="1"/>
</dbReference>
<keyword evidence="11" id="KW-1185">Reference proteome</keyword>
<dbReference type="InterPro" id="IPR017441">
    <property type="entry name" value="Protein_kinase_ATP_BS"/>
</dbReference>
<dbReference type="InterPro" id="IPR059106">
    <property type="entry name" value="WHD_MalT"/>
</dbReference>
<dbReference type="InterPro" id="IPR041664">
    <property type="entry name" value="AAA_16"/>
</dbReference>
<dbReference type="Gene3D" id="3.40.50.300">
    <property type="entry name" value="P-loop containing nucleotide triphosphate hydrolases"/>
    <property type="match status" value="1"/>
</dbReference>
<dbReference type="InterPro" id="IPR011990">
    <property type="entry name" value="TPR-like_helical_dom_sf"/>
</dbReference>
<dbReference type="Pfam" id="PF17874">
    <property type="entry name" value="TPR_MalT"/>
    <property type="match status" value="1"/>
</dbReference>
<dbReference type="KEGG" id="roz:CBI38_23465"/>
<dbReference type="PANTHER" id="PTHR43289:SF6">
    <property type="entry name" value="SERINE_THREONINE-PROTEIN KINASE NEKL-3"/>
    <property type="match status" value="1"/>
</dbReference>
<dbReference type="Pfam" id="PF25873">
    <property type="entry name" value="WHD_MalT"/>
    <property type="match status" value="1"/>
</dbReference>
<dbReference type="PROSITE" id="PS00107">
    <property type="entry name" value="PROTEIN_KINASE_ATP"/>
    <property type="match status" value="1"/>
</dbReference>
<dbReference type="PROSITE" id="PS50011">
    <property type="entry name" value="PROTEIN_KINASE_DOM"/>
    <property type="match status" value="1"/>
</dbReference>
<keyword evidence="3 6" id="KW-0547">Nucleotide-binding</keyword>
<keyword evidence="5 6" id="KW-0067">ATP-binding</keyword>
<dbReference type="SUPFAM" id="SSF52540">
    <property type="entry name" value="P-loop containing nucleoside triphosphate hydrolases"/>
    <property type="match status" value="1"/>
</dbReference>
<dbReference type="Pfam" id="PF13191">
    <property type="entry name" value="AAA_16"/>
    <property type="match status" value="1"/>
</dbReference>
<dbReference type="Pfam" id="PF00069">
    <property type="entry name" value="Pkinase"/>
    <property type="match status" value="1"/>
</dbReference>
<evidence type="ECO:0000256" key="2">
    <source>
        <dbReference type="ARBA" id="ARBA00022679"/>
    </source>
</evidence>
<dbReference type="GO" id="GO:0106310">
    <property type="term" value="F:protein serine kinase activity"/>
    <property type="evidence" value="ECO:0007669"/>
    <property type="project" value="UniProtKB-UniRule"/>
</dbReference>
<comment type="catalytic activity">
    <reaction evidence="6">
        <text>L-seryl-[protein] + ATP = O-phospho-L-seryl-[protein] + ADP + H(+)</text>
        <dbReference type="Rhea" id="RHEA:17989"/>
        <dbReference type="Rhea" id="RHEA-COMP:9863"/>
        <dbReference type="Rhea" id="RHEA-COMP:11604"/>
        <dbReference type="ChEBI" id="CHEBI:15378"/>
        <dbReference type="ChEBI" id="CHEBI:29999"/>
        <dbReference type="ChEBI" id="CHEBI:30616"/>
        <dbReference type="ChEBI" id="CHEBI:83421"/>
        <dbReference type="ChEBI" id="CHEBI:456216"/>
        <dbReference type="EC" id="2.7.11.1"/>
    </reaction>
</comment>
<dbReference type="PANTHER" id="PTHR43289">
    <property type="entry name" value="MITOGEN-ACTIVATED PROTEIN KINASE KINASE KINASE 20-RELATED"/>
    <property type="match status" value="1"/>
</dbReference>
<dbReference type="GO" id="GO:0005524">
    <property type="term" value="F:ATP binding"/>
    <property type="evidence" value="ECO:0007669"/>
    <property type="project" value="UniProtKB-UniRule"/>
</dbReference>
<comment type="similarity">
    <text evidence="6">Belongs to the protein kinase superfamily.</text>
</comment>
<reference evidence="10 11" key="1">
    <citation type="submission" date="2017-05" db="EMBL/GenBank/DDBJ databases">
        <title>Isolation of Rhodococcus sp. S2-17 biodegrading of BP-3.</title>
        <authorList>
            <person name="Lee Y."/>
            <person name="Kim K.H."/>
            <person name="Chun B.H."/>
            <person name="Jung H.S."/>
            <person name="Jeon C.O."/>
        </authorList>
    </citation>
    <scope>NUCLEOTIDE SEQUENCE [LARGE SCALE GENOMIC DNA]</scope>
    <source>
        <strain evidence="10 11">S2-17</strain>
    </source>
</reference>
<dbReference type="InterPro" id="IPR000719">
    <property type="entry name" value="Prot_kinase_dom"/>
</dbReference>
<dbReference type="Gene3D" id="1.25.40.10">
    <property type="entry name" value="Tetratricopeptide repeat domain"/>
    <property type="match status" value="1"/>
</dbReference>
<keyword evidence="2 6" id="KW-0808">Transferase</keyword>
<dbReference type="EMBL" id="CP021354">
    <property type="protein sequence ID" value="AWK74069.1"/>
    <property type="molecule type" value="Genomic_DNA"/>
</dbReference>
<evidence type="ECO:0000256" key="1">
    <source>
        <dbReference type="ARBA" id="ARBA00022527"/>
    </source>
</evidence>
<dbReference type="Gene3D" id="1.10.510.10">
    <property type="entry name" value="Transferase(Phosphotransferase) domain 1"/>
    <property type="match status" value="1"/>
</dbReference>
<feature type="binding site" evidence="7">
    <location>
        <position position="52"/>
    </location>
    <ligand>
        <name>ATP</name>
        <dbReference type="ChEBI" id="CHEBI:30616"/>
    </ligand>
</feature>
<evidence type="ECO:0000259" key="9">
    <source>
        <dbReference type="PROSITE" id="PS50011"/>
    </source>
</evidence>
<protein>
    <recommendedName>
        <fullName evidence="6">Serine/threonine-protein kinase PknK</fullName>
        <ecNumber evidence="6">2.7.11.1</ecNumber>
    </recommendedName>
    <alternativeName>
        <fullName evidence="6">Protein kinase K</fullName>
    </alternativeName>
</protein>
<dbReference type="InterPro" id="IPR027417">
    <property type="entry name" value="P-loop_NTPase"/>
</dbReference>
<dbReference type="InterPro" id="IPR041617">
    <property type="entry name" value="TPR_MalT"/>
</dbReference>
<dbReference type="InterPro" id="IPR011009">
    <property type="entry name" value="Kinase-like_dom_sf"/>
</dbReference>